<dbReference type="Pfam" id="PF00903">
    <property type="entry name" value="Glyoxalase"/>
    <property type="match status" value="1"/>
</dbReference>
<dbReference type="InterPro" id="IPR004360">
    <property type="entry name" value="Glyas_Fos-R_dOase_dom"/>
</dbReference>
<dbReference type="InterPro" id="IPR029068">
    <property type="entry name" value="Glyas_Bleomycin-R_OHBP_Dase"/>
</dbReference>
<name>A0A934QDR3_9MICO</name>
<dbReference type="AlphaFoldDB" id="A0A934QDR3"/>
<evidence type="ECO:0000313" key="2">
    <source>
        <dbReference type="EMBL" id="MBK0422730.1"/>
    </source>
</evidence>
<dbReference type="PANTHER" id="PTHR36503:SF3">
    <property type="entry name" value="BLR0126 PROTEIN"/>
    <property type="match status" value="1"/>
</dbReference>
<sequence>MTQQNASEVEQFVRPQVTDICLITPDLNGSIDFYTDVLGFVLRSRMPGFADFVGPGVILALWERGKLEETTGIVGHRADSPGRTVMLACELESPEAIDRTYGDYLARGVEFVSPPKDYPWNARCIYFDGPNGEFWEFFAWYEGGEPGLVADKVSAEAQR</sequence>
<feature type="domain" description="VOC" evidence="1">
    <location>
        <begin position="16"/>
        <end position="140"/>
    </location>
</feature>
<evidence type="ECO:0000259" key="1">
    <source>
        <dbReference type="PROSITE" id="PS51819"/>
    </source>
</evidence>
<comment type="caution">
    <text evidence="2">The sequence shown here is derived from an EMBL/GenBank/DDBJ whole genome shotgun (WGS) entry which is preliminary data.</text>
</comment>
<dbReference type="PANTHER" id="PTHR36503">
    <property type="entry name" value="BLR2520 PROTEIN"/>
    <property type="match status" value="1"/>
</dbReference>
<dbReference type="RefSeq" id="WP_200132918.1">
    <property type="nucleotide sequence ID" value="NZ_JAEHOI010000011.1"/>
</dbReference>
<dbReference type="Proteomes" id="UP000618733">
    <property type="component" value="Unassembled WGS sequence"/>
</dbReference>
<proteinExistence type="predicted"/>
<dbReference type="SUPFAM" id="SSF54593">
    <property type="entry name" value="Glyoxalase/Bleomycin resistance protein/Dihydroxybiphenyl dioxygenase"/>
    <property type="match status" value="1"/>
</dbReference>
<protein>
    <submittedName>
        <fullName evidence="2">VOC family protein</fullName>
    </submittedName>
</protein>
<dbReference type="CDD" id="cd06587">
    <property type="entry name" value="VOC"/>
    <property type="match status" value="1"/>
</dbReference>
<dbReference type="Gene3D" id="3.10.180.10">
    <property type="entry name" value="2,3-Dihydroxybiphenyl 1,2-Dioxygenase, domain 1"/>
    <property type="match status" value="1"/>
</dbReference>
<evidence type="ECO:0000313" key="3">
    <source>
        <dbReference type="Proteomes" id="UP000618733"/>
    </source>
</evidence>
<dbReference type="InterPro" id="IPR037523">
    <property type="entry name" value="VOC_core"/>
</dbReference>
<organism evidence="2 3">
    <name type="scientific">Leucobacter edaphi</name>
    <dbReference type="NCBI Taxonomy" id="2796472"/>
    <lineage>
        <taxon>Bacteria</taxon>
        <taxon>Bacillati</taxon>
        <taxon>Actinomycetota</taxon>
        <taxon>Actinomycetes</taxon>
        <taxon>Micrococcales</taxon>
        <taxon>Microbacteriaceae</taxon>
        <taxon>Leucobacter</taxon>
    </lineage>
</organism>
<keyword evidence="3" id="KW-1185">Reference proteome</keyword>
<dbReference type="PROSITE" id="PS51819">
    <property type="entry name" value="VOC"/>
    <property type="match status" value="1"/>
</dbReference>
<accession>A0A934QDR3</accession>
<dbReference type="EMBL" id="JAEHOI010000011">
    <property type="protein sequence ID" value="MBK0422730.1"/>
    <property type="molecule type" value="Genomic_DNA"/>
</dbReference>
<reference evidence="2" key="1">
    <citation type="submission" date="2020-12" db="EMBL/GenBank/DDBJ databases">
        <title>Leucobacter sp. CAS2, isolated from Chromium sludge.</title>
        <authorList>
            <person name="Xu Z."/>
        </authorList>
    </citation>
    <scope>NUCLEOTIDE SEQUENCE</scope>
    <source>
        <strain evidence="2">CSA2</strain>
    </source>
</reference>
<gene>
    <name evidence="2" type="ORF">JD292_11670</name>
</gene>